<feature type="chain" id="PRO_5045424944" evidence="1">
    <location>
        <begin position="31"/>
        <end position="219"/>
    </location>
</feature>
<gene>
    <name evidence="2" type="ORF">XK09_04380</name>
</gene>
<dbReference type="EMBL" id="VOAV01000018">
    <property type="protein sequence ID" value="TWO29202.1"/>
    <property type="molecule type" value="Genomic_DNA"/>
</dbReference>
<accession>A0ABY3G8A1</accession>
<name>A0ABY3G8A1_9BACT</name>
<reference evidence="2 3" key="1">
    <citation type="submission" date="2019-07" db="EMBL/GenBank/DDBJ databases">
        <title>Rapid identification of Enteric Bacteria from Whole Genome Sequences (WGS) using Average Nucleotide Identity (ANI).</title>
        <authorList>
            <person name="Lane C."/>
        </authorList>
    </citation>
    <scope>NUCLEOTIDE SEQUENCE [LARGE SCALE GENOMIC DNA]</scope>
    <source>
        <strain evidence="2 3">2013D-9588</strain>
    </source>
</reference>
<keyword evidence="3" id="KW-1185">Reference proteome</keyword>
<sequence>MIQGLSLANIVKFGAVVVAATAILSSSAAAQGGFVGVEGVLLQSQVKLDDIYPSVLDDPKDTSIELGLKAGYDFDVFRVWGGYSYRTKGSEDYNMKDGADFTNGEFNWQTHNILVGADYTPSLTDSFKLTLGAYTGLSIVKGEFSGQAEYTIDGVKYGIDNDSTTGTGALFGLKLGGIYEVVENNEIEFGIKGDYQTTGIEDYDNILNYGVYVGYNYKF</sequence>
<protein>
    <submittedName>
        <fullName evidence="2">Porin family protein</fullName>
    </submittedName>
</protein>
<dbReference type="Gene3D" id="2.40.160.20">
    <property type="match status" value="1"/>
</dbReference>
<feature type="signal peptide" evidence="1">
    <location>
        <begin position="1"/>
        <end position="30"/>
    </location>
</feature>
<comment type="caution">
    <text evidence="2">The sequence shown here is derived from an EMBL/GenBank/DDBJ whole genome shotgun (WGS) entry which is preliminary data.</text>
</comment>
<evidence type="ECO:0000256" key="1">
    <source>
        <dbReference type="SAM" id="SignalP"/>
    </source>
</evidence>
<evidence type="ECO:0000313" key="2">
    <source>
        <dbReference type="EMBL" id="TWO29202.1"/>
    </source>
</evidence>
<evidence type="ECO:0000313" key="3">
    <source>
        <dbReference type="Proteomes" id="UP000321599"/>
    </source>
</evidence>
<dbReference type="InterPro" id="IPR011250">
    <property type="entry name" value="OMP/PagP_B-barrel"/>
</dbReference>
<proteinExistence type="predicted"/>
<dbReference type="SUPFAM" id="SSF56925">
    <property type="entry name" value="OMPA-like"/>
    <property type="match status" value="1"/>
</dbReference>
<keyword evidence="1" id="KW-0732">Signal</keyword>
<organism evidence="2 3">
    <name type="scientific">Campylobacter lanienae</name>
    <dbReference type="NCBI Taxonomy" id="75658"/>
    <lineage>
        <taxon>Bacteria</taxon>
        <taxon>Pseudomonadati</taxon>
        <taxon>Campylobacterota</taxon>
        <taxon>Epsilonproteobacteria</taxon>
        <taxon>Campylobacterales</taxon>
        <taxon>Campylobacteraceae</taxon>
        <taxon>Campylobacter</taxon>
    </lineage>
</organism>
<dbReference type="Proteomes" id="UP000321599">
    <property type="component" value="Unassembled WGS sequence"/>
</dbReference>